<dbReference type="AlphaFoldDB" id="A0A1D8D168"/>
<feature type="repeat" description="TPR" evidence="1">
    <location>
        <begin position="939"/>
        <end position="972"/>
    </location>
</feature>
<feature type="repeat" description="TPR" evidence="1">
    <location>
        <begin position="1019"/>
        <end position="1052"/>
    </location>
</feature>
<keyword evidence="1" id="KW-0802">TPR repeat</keyword>
<reference evidence="3" key="1">
    <citation type="submission" date="2016-09" db="EMBL/GenBank/DDBJ databases">
        <title>Genome sequence of Chlorobaculum limnaeum.</title>
        <authorList>
            <person name="Liu Z."/>
            <person name="Tank M."/>
            <person name="Bryant D.A."/>
        </authorList>
    </citation>
    <scope>NUCLEOTIDE SEQUENCE [LARGE SCALE GENOMIC DNA]</scope>
    <source>
        <strain evidence="3">DSM 1677</strain>
    </source>
</reference>
<accession>A0A1D8D168</accession>
<sequence length="1228" mass="139062">MAIQVFIKERSREGEKFTATVQFDALGESEPLTVENPATPEQEQELEWYFEQWLNFPFTDKARAERAAGIIRAYGESLFAQVFRSDPDVYAEYRSAMGRGGVTLQVIGSPEFHALHWEALKDPNQPHPLAVDQPVVRKNHKAVVDPARVAEAPELRVLLVTARPSGRKDVGYRTISRPLIEELETGKLPATIDIVRPGSFRALLQHLEATRNDHGDGYYHMLHLDLHGAVLTYAEYQHISEQAASSSAHLFKGYGCSPVEQYDDERAFLMFEDGESHDGNGGELVSAEDIASQLRLHQIPVVALNACQSGKQVGATETSLGSRLLQSGAQLVIAMGYSVTVSAARLFMTRFYQELLAGREPATAIRSARLELFRDKARKGAYNREIDLEDWMLPVIYQNTPVQFRFSAAAPRAAFAMPRYPKPATAYGFFGRDLDVLEIERRLLKRGNLLLVQGMGGAGKSTLLHHLGWWWQKTRFVEQVFYFGYDLKAYRLPMIIAAIGEQLGLPLTGRMQEDRHEVTRYLKSSRHLLMLDNMESITGERLSIPNTLNDAERQELKGFLQELTGGKTLVLLGSRGNEEWLQPNPLNQHRIYDLPGLDGEASSQLADKILRDIGAPNYPDQPEHRDAFKRLLRLLGGYPLAIEVVLSNLARSTPAEVLQRLEAADIDLDNQSATAGKTDSIIKCIDYSHSNLSEPARQLLLTLAPFKGVVNKRWLEQYSKKLLAQPVLAGLPCEKWEEVLREAEKMGLLKPHENEGLAEFGYLSLQPVFPFFLNTRLNDPAQAERKAAIETAFREHYEGIGDFFGELTDSKEAGQKQAGYALIGVEYENFYTALQIALRQQQSILTVFLNLSNYLDKTQQHQQGLELGRQVMQGLERWPEELIQGQIGYEFVGVLVDEIGTRSMKLQQFQEAEVTYSKALELWDGMTIPSSEQKGTARATILHQLGMVAQEQRKYEEAEGYFKDALAIKIEYNARYEQASTLHQLGRVAQEQRKYAEAERYYKDALAIKIEYNARYEQAGTLHQLGIVAQAQQKYDEAEQYYKEALAIKIEYNARYEQAKTLHQLGNVAYLQRKYAEAERYYKEALVIKIEYNDRYEQAGTLHQLGNVAYLQRKYEEAEGYYKEALGIYVEFNDRYEQASTLHQLGMVAEEQRKYEEAQAYALEAAELFVEFNDQYSLAIVLGTLGRIWRATKDRGIIDKVAVLLNSSASECEQLLDEAAEAEGSKKV</sequence>
<evidence type="ECO:0000313" key="4">
    <source>
        <dbReference type="Proteomes" id="UP000095185"/>
    </source>
</evidence>
<dbReference type="Pfam" id="PF13424">
    <property type="entry name" value="TPR_12"/>
    <property type="match status" value="3"/>
</dbReference>
<dbReference type="InterPro" id="IPR011990">
    <property type="entry name" value="TPR-like_helical_dom_sf"/>
</dbReference>
<organism evidence="3 4">
    <name type="scientific">Chlorobaculum limnaeum</name>
    <dbReference type="NCBI Taxonomy" id="274537"/>
    <lineage>
        <taxon>Bacteria</taxon>
        <taxon>Pseudomonadati</taxon>
        <taxon>Chlorobiota</taxon>
        <taxon>Chlorobiia</taxon>
        <taxon>Chlorobiales</taxon>
        <taxon>Chlorobiaceae</taxon>
        <taxon>Chlorobaculum</taxon>
    </lineage>
</organism>
<dbReference type="RefSeq" id="WP_069809839.1">
    <property type="nucleotide sequence ID" value="NZ_CP017305.1"/>
</dbReference>
<dbReference type="Pfam" id="PF12770">
    <property type="entry name" value="CHAT"/>
    <property type="match status" value="1"/>
</dbReference>
<feature type="repeat" description="TPR" evidence="1">
    <location>
        <begin position="1059"/>
        <end position="1092"/>
    </location>
</feature>
<protein>
    <recommendedName>
        <fullName evidence="2">CHAT domain-containing protein</fullName>
    </recommendedName>
</protein>
<feature type="repeat" description="TPR" evidence="1">
    <location>
        <begin position="979"/>
        <end position="1012"/>
    </location>
</feature>
<dbReference type="SMART" id="SM00028">
    <property type="entry name" value="TPR"/>
    <property type="match status" value="7"/>
</dbReference>
<proteinExistence type="predicted"/>
<dbReference type="InterPro" id="IPR019734">
    <property type="entry name" value="TPR_rpt"/>
</dbReference>
<evidence type="ECO:0000256" key="1">
    <source>
        <dbReference type="PROSITE-ProRule" id="PRU00339"/>
    </source>
</evidence>
<dbReference type="Gene3D" id="1.25.40.10">
    <property type="entry name" value="Tetratricopeptide repeat domain"/>
    <property type="match status" value="2"/>
</dbReference>
<dbReference type="Proteomes" id="UP000095185">
    <property type="component" value="Chromosome"/>
</dbReference>
<dbReference type="Gene3D" id="3.40.50.300">
    <property type="entry name" value="P-loop containing nucleotide triphosphate hydrolases"/>
    <property type="match status" value="1"/>
</dbReference>
<dbReference type="SUPFAM" id="SSF52540">
    <property type="entry name" value="P-loop containing nucleoside triphosphate hydrolases"/>
    <property type="match status" value="1"/>
</dbReference>
<keyword evidence="4" id="KW-1185">Reference proteome</keyword>
<name>A0A1D8D168_CHLLM</name>
<dbReference type="STRING" id="274537.BIU88_06735"/>
<gene>
    <name evidence="3" type="ORF">BIU88_06735</name>
</gene>
<dbReference type="PANTHER" id="PTHR47691">
    <property type="entry name" value="REGULATOR-RELATED"/>
    <property type="match status" value="1"/>
</dbReference>
<dbReference type="SUPFAM" id="SSF48452">
    <property type="entry name" value="TPR-like"/>
    <property type="match status" value="1"/>
</dbReference>
<evidence type="ECO:0000259" key="2">
    <source>
        <dbReference type="Pfam" id="PF12770"/>
    </source>
</evidence>
<evidence type="ECO:0000313" key="3">
    <source>
        <dbReference type="EMBL" id="AOS83873.1"/>
    </source>
</evidence>
<dbReference type="PROSITE" id="PS50005">
    <property type="entry name" value="TPR"/>
    <property type="match status" value="4"/>
</dbReference>
<dbReference type="OrthoDB" id="9778366at2"/>
<dbReference type="PRINTS" id="PR00364">
    <property type="entry name" value="DISEASERSIST"/>
</dbReference>
<dbReference type="PANTHER" id="PTHR47691:SF3">
    <property type="entry name" value="HTH-TYPE TRANSCRIPTIONAL REGULATOR RV0890C-RELATED"/>
    <property type="match status" value="1"/>
</dbReference>
<dbReference type="EMBL" id="CP017305">
    <property type="protein sequence ID" value="AOS83873.1"/>
    <property type="molecule type" value="Genomic_DNA"/>
</dbReference>
<feature type="domain" description="CHAT" evidence="2">
    <location>
        <begin position="98"/>
        <end position="383"/>
    </location>
</feature>
<dbReference type="KEGG" id="clz:BIU88_06735"/>
<dbReference type="InterPro" id="IPR027417">
    <property type="entry name" value="P-loop_NTPase"/>
</dbReference>
<dbReference type="InterPro" id="IPR024983">
    <property type="entry name" value="CHAT_dom"/>
</dbReference>